<accession>A0A9P7J2F4</accession>
<keyword evidence="1" id="KW-0472">Membrane</keyword>
<evidence type="ECO:0000313" key="3">
    <source>
        <dbReference type="EMBL" id="KAG1799957.1"/>
    </source>
</evidence>
<name>A0A9P7J2F4_9AGAM</name>
<evidence type="ECO:0000259" key="2">
    <source>
        <dbReference type="Pfam" id="PF20151"/>
    </source>
</evidence>
<dbReference type="OrthoDB" id="2679523at2759"/>
<dbReference type="Pfam" id="PF20151">
    <property type="entry name" value="DUF6533"/>
    <property type="match status" value="1"/>
</dbReference>
<feature type="transmembrane region" description="Helical" evidence="1">
    <location>
        <begin position="86"/>
        <end position="107"/>
    </location>
</feature>
<dbReference type="RefSeq" id="XP_041185786.1">
    <property type="nucleotide sequence ID" value="XM_041338829.1"/>
</dbReference>
<comment type="caution">
    <text evidence="3">The sequence shown here is derived from an EMBL/GenBank/DDBJ whole genome shotgun (WGS) entry which is preliminary data.</text>
</comment>
<reference evidence="3" key="1">
    <citation type="journal article" date="2020" name="New Phytol.">
        <title>Comparative genomics reveals dynamic genome evolution in host specialist ectomycorrhizal fungi.</title>
        <authorList>
            <person name="Lofgren L.A."/>
            <person name="Nguyen N.H."/>
            <person name="Vilgalys R."/>
            <person name="Ruytinx J."/>
            <person name="Liao H.L."/>
            <person name="Branco S."/>
            <person name="Kuo A."/>
            <person name="LaButti K."/>
            <person name="Lipzen A."/>
            <person name="Andreopoulos W."/>
            <person name="Pangilinan J."/>
            <person name="Riley R."/>
            <person name="Hundley H."/>
            <person name="Na H."/>
            <person name="Barry K."/>
            <person name="Grigoriev I.V."/>
            <person name="Stajich J.E."/>
            <person name="Kennedy P.G."/>
        </authorList>
    </citation>
    <scope>NUCLEOTIDE SEQUENCE</scope>
    <source>
        <strain evidence="3">MN1</strain>
    </source>
</reference>
<dbReference type="InterPro" id="IPR045340">
    <property type="entry name" value="DUF6533"/>
</dbReference>
<organism evidence="3 4">
    <name type="scientific">Suillus subaureus</name>
    <dbReference type="NCBI Taxonomy" id="48587"/>
    <lineage>
        <taxon>Eukaryota</taxon>
        <taxon>Fungi</taxon>
        <taxon>Dikarya</taxon>
        <taxon>Basidiomycota</taxon>
        <taxon>Agaricomycotina</taxon>
        <taxon>Agaricomycetes</taxon>
        <taxon>Agaricomycetidae</taxon>
        <taxon>Boletales</taxon>
        <taxon>Suillineae</taxon>
        <taxon>Suillaceae</taxon>
        <taxon>Suillus</taxon>
    </lineage>
</organism>
<keyword evidence="4" id="KW-1185">Reference proteome</keyword>
<gene>
    <name evidence="3" type="ORF">BJ212DRAFT_145147</name>
</gene>
<feature type="domain" description="DUF6533" evidence="2">
    <location>
        <begin position="21"/>
        <end position="66"/>
    </location>
</feature>
<keyword evidence="1" id="KW-0812">Transmembrane</keyword>
<proteinExistence type="predicted"/>
<dbReference type="Proteomes" id="UP000807769">
    <property type="component" value="Unassembled WGS sequence"/>
</dbReference>
<evidence type="ECO:0000313" key="4">
    <source>
        <dbReference type="Proteomes" id="UP000807769"/>
    </source>
</evidence>
<keyword evidence="1" id="KW-1133">Transmembrane helix</keyword>
<sequence length="147" mass="17344">MQMEYSAADIGAARDLQFLAYIYISTATFWTYDFVCSLHEEWTFLLRSRWTKVKGLYIITRYIPFVVIFLELWLSLAKNEPKNCQILSNIFAYFGVISLALSEFFFVLRTYALWNNKRIVLVAVLSGYFSGSHHIMHRHFGSRWSFP</sequence>
<feature type="transmembrane region" description="Helical" evidence="1">
    <location>
        <begin position="56"/>
        <end position="74"/>
    </location>
</feature>
<protein>
    <recommendedName>
        <fullName evidence="2">DUF6533 domain-containing protein</fullName>
    </recommendedName>
</protein>
<feature type="transmembrane region" description="Helical" evidence="1">
    <location>
        <begin position="119"/>
        <end position="136"/>
    </location>
</feature>
<evidence type="ECO:0000256" key="1">
    <source>
        <dbReference type="SAM" id="Phobius"/>
    </source>
</evidence>
<dbReference type="AlphaFoldDB" id="A0A9P7J2F4"/>
<dbReference type="GeneID" id="64632845"/>
<dbReference type="EMBL" id="JABBWG010000132">
    <property type="protein sequence ID" value="KAG1799957.1"/>
    <property type="molecule type" value="Genomic_DNA"/>
</dbReference>